<evidence type="ECO:0000313" key="1">
    <source>
        <dbReference type="EMBL" id="RKR83524.1"/>
    </source>
</evidence>
<proteinExistence type="predicted"/>
<name>A0A495J584_9SPHI</name>
<sequence>MSYKWDKGLRTELRTTFLLQINCKSYDIKIRINTIFIKLYAL</sequence>
<evidence type="ECO:0000313" key="2">
    <source>
        <dbReference type="Proteomes" id="UP000268007"/>
    </source>
</evidence>
<reference evidence="1 2" key="1">
    <citation type="submission" date="2018-10" db="EMBL/GenBank/DDBJ databases">
        <title>Genomic Encyclopedia of Archaeal and Bacterial Type Strains, Phase II (KMG-II): from individual species to whole genera.</title>
        <authorList>
            <person name="Goeker M."/>
        </authorList>
    </citation>
    <scope>NUCLEOTIDE SEQUENCE [LARGE SCALE GENOMIC DNA]</scope>
    <source>
        <strain evidence="1 2">DSM 18602</strain>
    </source>
</reference>
<dbReference type="EMBL" id="RBKU01000001">
    <property type="protein sequence ID" value="RKR83524.1"/>
    <property type="molecule type" value="Genomic_DNA"/>
</dbReference>
<gene>
    <name evidence="1" type="ORF">BDD43_3734</name>
</gene>
<protein>
    <submittedName>
        <fullName evidence="1">Uncharacterized protein</fullName>
    </submittedName>
</protein>
<comment type="caution">
    <text evidence="1">The sequence shown here is derived from an EMBL/GenBank/DDBJ whole genome shotgun (WGS) entry which is preliminary data.</text>
</comment>
<accession>A0A495J584</accession>
<dbReference type="Proteomes" id="UP000268007">
    <property type="component" value="Unassembled WGS sequence"/>
</dbReference>
<organism evidence="1 2">
    <name type="scientific">Mucilaginibacter gracilis</name>
    <dbReference type="NCBI Taxonomy" id="423350"/>
    <lineage>
        <taxon>Bacteria</taxon>
        <taxon>Pseudomonadati</taxon>
        <taxon>Bacteroidota</taxon>
        <taxon>Sphingobacteriia</taxon>
        <taxon>Sphingobacteriales</taxon>
        <taxon>Sphingobacteriaceae</taxon>
        <taxon>Mucilaginibacter</taxon>
    </lineage>
</organism>
<keyword evidence="2" id="KW-1185">Reference proteome</keyword>
<dbReference type="AlphaFoldDB" id="A0A495J584"/>